<sequence>TQFHPNPVSQTFVANWKGGREENYPRIHRIDPKKWKMWKAEPEHDLFLFLSSPGD</sequence>
<organism evidence="1 2">
    <name type="scientific">Tuber magnatum</name>
    <name type="common">white Piedmont truffle</name>
    <dbReference type="NCBI Taxonomy" id="42249"/>
    <lineage>
        <taxon>Eukaryota</taxon>
        <taxon>Fungi</taxon>
        <taxon>Dikarya</taxon>
        <taxon>Ascomycota</taxon>
        <taxon>Pezizomycotina</taxon>
        <taxon>Pezizomycetes</taxon>
        <taxon>Pezizales</taxon>
        <taxon>Tuberaceae</taxon>
        <taxon>Tuber</taxon>
    </lineage>
</organism>
<comment type="caution">
    <text evidence="1">The sequence shown here is derived from an EMBL/GenBank/DDBJ whole genome shotgun (WGS) entry which is preliminary data.</text>
</comment>
<reference evidence="1 2" key="1">
    <citation type="submission" date="2018-03" db="EMBL/GenBank/DDBJ databases">
        <title>Genomes of Pezizomycetes fungi and the evolution of truffles.</title>
        <authorList>
            <person name="Murat C."/>
            <person name="Payen T."/>
            <person name="Noel B."/>
            <person name="Kuo A."/>
            <person name="Martin F.M."/>
        </authorList>
    </citation>
    <scope>NUCLEOTIDE SEQUENCE [LARGE SCALE GENOMIC DNA]</scope>
    <source>
        <strain evidence="1">091103-1</strain>
    </source>
</reference>
<dbReference type="Proteomes" id="UP000246991">
    <property type="component" value="Unassembled WGS sequence"/>
</dbReference>
<dbReference type="AlphaFoldDB" id="A0A317SPE0"/>
<evidence type="ECO:0000313" key="1">
    <source>
        <dbReference type="EMBL" id="PWW76275.1"/>
    </source>
</evidence>
<proteinExistence type="predicted"/>
<protein>
    <submittedName>
        <fullName evidence="1">Uncharacterized protein</fullName>
    </submittedName>
</protein>
<gene>
    <name evidence="1" type="ORF">C7212DRAFT_196840</name>
</gene>
<feature type="non-terminal residue" evidence="1">
    <location>
        <position position="1"/>
    </location>
</feature>
<dbReference type="EMBL" id="PYWC01000035">
    <property type="protein sequence ID" value="PWW76275.1"/>
    <property type="molecule type" value="Genomic_DNA"/>
</dbReference>
<accession>A0A317SPE0</accession>
<evidence type="ECO:0000313" key="2">
    <source>
        <dbReference type="Proteomes" id="UP000246991"/>
    </source>
</evidence>
<name>A0A317SPE0_9PEZI</name>
<keyword evidence="2" id="KW-1185">Reference proteome</keyword>